<evidence type="ECO:0000313" key="2">
    <source>
        <dbReference type="Proteomes" id="UP000299102"/>
    </source>
</evidence>
<dbReference type="AlphaFoldDB" id="A0A4C2A573"/>
<comment type="caution">
    <text evidence="1">The sequence shown here is derived from an EMBL/GenBank/DDBJ whole genome shotgun (WGS) entry which is preliminary data.</text>
</comment>
<sequence length="231" mass="25200">MRPFSHAAATRSRPALCCRVNITHDWLTKWRIKASAPKSHHIIRLLRLETCPSVNLGRDKLPQSTCVKFGVLPGQKNDMEGSYKNKRNEINFRFKTSSGSSEDSPHYLFPTNYGSGLERIGTMRGIGIDSKAESRADFGTGIVTGYRIDIGIKSMIGIEIKNSTGSRIINGSKIGIDSKKGHLNPDAGIFNSSAPLSALRRAAYLGAVVSSGAKRPPAQDRLGAHQLRDNP</sequence>
<organism evidence="1 2">
    <name type="scientific">Eumeta variegata</name>
    <name type="common">Bagworm moth</name>
    <name type="synonym">Eumeta japonica</name>
    <dbReference type="NCBI Taxonomy" id="151549"/>
    <lineage>
        <taxon>Eukaryota</taxon>
        <taxon>Metazoa</taxon>
        <taxon>Ecdysozoa</taxon>
        <taxon>Arthropoda</taxon>
        <taxon>Hexapoda</taxon>
        <taxon>Insecta</taxon>
        <taxon>Pterygota</taxon>
        <taxon>Neoptera</taxon>
        <taxon>Endopterygota</taxon>
        <taxon>Lepidoptera</taxon>
        <taxon>Glossata</taxon>
        <taxon>Ditrysia</taxon>
        <taxon>Tineoidea</taxon>
        <taxon>Psychidae</taxon>
        <taxon>Oiketicinae</taxon>
        <taxon>Eumeta</taxon>
    </lineage>
</organism>
<reference evidence="1 2" key="1">
    <citation type="journal article" date="2019" name="Commun. Biol.">
        <title>The bagworm genome reveals a unique fibroin gene that provides high tensile strength.</title>
        <authorList>
            <person name="Kono N."/>
            <person name="Nakamura H."/>
            <person name="Ohtoshi R."/>
            <person name="Tomita M."/>
            <person name="Numata K."/>
            <person name="Arakawa K."/>
        </authorList>
    </citation>
    <scope>NUCLEOTIDE SEQUENCE [LARGE SCALE GENOMIC DNA]</scope>
</reference>
<accession>A0A4C2A573</accession>
<keyword evidence="2" id="KW-1185">Reference proteome</keyword>
<evidence type="ECO:0000313" key="1">
    <source>
        <dbReference type="EMBL" id="GBP95836.1"/>
    </source>
</evidence>
<proteinExistence type="predicted"/>
<gene>
    <name evidence="1" type="ORF">EVAR_97472_1</name>
</gene>
<dbReference type="OrthoDB" id="416454at2759"/>
<protein>
    <submittedName>
        <fullName evidence="1">Uncharacterized protein</fullName>
    </submittedName>
</protein>
<dbReference type="EMBL" id="BGZK01002688">
    <property type="protein sequence ID" value="GBP95836.1"/>
    <property type="molecule type" value="Genomic_DNA"/>
</dbReference>
<name>A0A4C2A573_EUMVA</name>
<dbReference type="Proteomes" id="UP000299102">
    <property type="component" value="Unassembled WGS sequence"/>
</dbReference>